<feature type="compositionally biased region" description="Basic and acidic residues" evidence="1">
    <location>
        <begin position="33"/>
        <end position="44"/>
    </location>
</feature>
<dbReference type="AlphaFoldDB" id="A0A4D6L896"/>
<reference evidence="2 3" key="1">
    <citation type="submission" date="2019-04" db="EMBL/GenBank/DDBJ databases">
        <title>An improved genome assembly and genetic linkage map for asparagus bean, Vigna unguiculata ssp. sesquipedialis.</title>
        <authorList>
            <person name="Xia Q."/>
            <person name="Zhang R."/>
            <person name="Dong Y."/>
        </authorList>
    </citation>
    <scope>NUCLEOTIDE SEQUENCE [LARGE SCALE GENOMIC DNA]</scope>
    <source>
        <tissue evidence="2">Leaf</tissue>
    </source>
</reference>
<sequence length="61" mass="6403">MLPRNPGTGEALITQGVAASGTSATIRGGCGKQRGECKEERSGSEESVLENEDYVYTNSLP</sequence>
<accession>A0A4D6L896</accession>
<protein>
    <submittedName>
        <fullName evidence="2">Uncharacterized protein</fullName>
    </submittedName>
</protein>
<evidence type="ECO:0000256" key="1">
    <source>
        <dbReference type="SAM" id="MobiDB-lite"/>
    </source>
</evidence>
<evidence type="ECO:0000313" key="3">
    <source>
        <dbReference type="Proteomes" id="UP000501690"/>
    </source>
</evidence>
<evidence type="ECO:0000313" key="2">
    <source>
        <dbReference type="EMBL" id="QCD84747.1"/>
    </source>
</evidence>
<dbReference type="EMBL" id="CP039346">
    <property type="protein sequence ID" value="QCD84747.1"/>
    <property type="molecule type" value="Genomic_DNA"/>
</dbReference>
<dbReference type="Proteomes" id="UP000501690">
    <property type="component" value="Linkage Group LG2"/>
</dbReference>
<proteinExistence type="predicted"/>
<feature type="region of interest" description="Disordered" evidence="1">
    <location>
        <begin position="22"/>
        <end position="61"/>
    </location>
</feature>
<name>A0A4D6L896_VIGUN</name>
<organism evidence="2 3">
    <name type="scientific">Vigna unguiculata</name>
    <name type="common">Cowpea</name>
    <dbReference type="NCBI Taxonomy" id="3917"/>
    <lineage>
        <taxon>Eukaryota</taxon>
        <taxon>Viridiplantae</taxon>
        <taxon>Streptophyta</taxon>
        <taxon>Embryophyta</taxon>
        <taxon>Tracheophyta</taxon>
        <taxon>Spermatophyta</taxon>
        <taxon>Magnoliopsida</taxon>
        <taxon>eudicotyledons</taxon>
        <taxon>Gunneridae</taxon>
        <taxon>Pentapetalae</taxon>
        <taxon>rosids</taxon>
        <taxon>fabids</taxon>
        <taxon>Fabales</taxon>
        <taxon>Fabaceae</taxon>
        <taxon>Papilionoideae</taxon>
        <taxon>50 kb inversion clade</taxon>
        <taxon>NPAAA clade</taxon>
        <taxon>indigoferoid/millettioid clade</taxon>
        <taxon>Phaseoleae</taxon>
        <taxon>Vigna</taxon>
    </lineage>
</organism>
<gene>
    <name evidence="2" type="ORF">DEO72_LG2g5103</name>
</gene>
<keyword evidence="3" id="KW-1185">Reference proteome</keyword>